<reference evidence="18" key="1">
    <citation type="journal article" date="2023" name="Commun. Biol.">
        <title>Genome analysis of Parmales, the sister group of diatoms, reveals the evolutionary specialization of diatoms from phago-mixotrophs to photoautotrophs.</title>
        <authorList>
            <person name="Ban H."/>
            <person name="Sato S."/>
            <person name="Yoshikawa S."/>
            <person name="Yamada K."/>
            <person name="Nakamura Y."/>
            <person name="Ichinomiya M."/>
            <person name="Sato N."/>
            <person name="Blanc-Mathieu R."/>
            <person name="Endo H."/>
            <person name="Kuwata A."/>
            <person name="Ogata H."/>
        </authorList>
    </citation>
    <scope>NUCLEOTIDE SEQUENCE [LARGE SCALE GENOMIC DNA]</scope>
</reference>
<keyword evidence="5" id="KW-0479">Metal-binding</keyword>
<dbReference type="InterPro" id="IPR036770">
    <property type="entry name" value="Ankyrin_rpt-contain_sf"/>
</dbReference>
<keyword evidence="11 13" id="KW-0040">ANK repeat</keyword>
<evidence type="ECO:0000256" key="11">
    <source>
        <dbReference type="ARBA" id="ARBA00023043"/>
    </source>
</evidence>
<evidence type="ECO:0000256" key="14">
    <source>
        <dbReference type="PROSITE-ProRule" id="PRU01389"/>
    </source>
</evidence>
<evidence type="ECO:0000256" key="15">
    <source>
        <dbReference type="SAM" id="MobiDB-lite"/>
    </source>
</evidence>
<evidence type="ECO:0000256" key="10">
    <source>
        <dbReference type="ARBA" id="ARBA00022833"/>
    </source>
</evidence>
<accession>A0A9W7GLU4</accession>
<comment type="subcellular location">
    <subcellularLocation>
        <location evidence="1">Cytoplasm</location>
    </subcellularLocation>
</comment>
<feature type="compositionally biased region" description="Basic residues" evidence="15">
    <location>
        <begin position="459"/>
        <end position="470"/>
    </location>
</feature>
<keyword evidence="4 14" id="KW-0540">Nuclease</keyword>
<dbReference type="InterPro" id="IPR041175">
    <property type="entry name" value="VLRF1/Vms1"/>
</dbReference>
<dbReference type="GO" id="GO:0016787">
    <property type="term" value="F:hydrolase activity"/>
    <property type="evidence" value="ECO:0007669"/>
    <property type="project" value="UniProtKB-KW"/>
</dbReference>
<keyword evidence="18" id="KW-1185">Reference proteome</keyword>
<comment type="similarity">
    <text evidence="2 14">Belongs to the ANKZF1/VMS1 family.</text>
</comment>
<feature type="region of interest" description="Disordered" evidence="15">
    <location>
        <begin position="455"/>
        <end position="502"/>
    </location>
</feature>
<dbReference type="AlphaFoldDB" id="A0A9W7GLU4"/>
<keyword evidence="8" id="KW-0863">Zinc-finger</keyword>
<evidence type="ECO:0000256" key="9">
    <source>
        <dbReference type="ARBA" id="ARBA00022801"/>
    </source>
</evidence>
<protein>
    <recommendedName>
        <fullName evidence="16">VLRF1 domain-containing protein</fullName>
    </recommendedName>
</protein>
<keyword evidence="7 14" id="KW-0255">Endonuclease</keyword>
<feature type="compositionally biased region" description="Basic and acidic residues" evidence="15">
    <location>
        <begin position="471"/>
        <end position="502"/>
    </location>
</feature>
<evidence type="ECO:0000256" key="3">
    <source>
        <dbReference type="ARBA" id="ARBA00022490"/>
    </source>
</evidence>
<dbReference type="SUPFAM" id="SSF48403">
    <property type="entry name" value="Ankyrin repeat"/>
    <property type="match status" value="1"/>
</dbReference>
<evidence type="ECO:0000256" key="6">
    <source>
        <dbReference type="ARBA" id="ARBA00022737"/>
    </source>
</evidence>
<dbReference type="InterPro" id="IPR041540">
    <property type="entry name" value="VATC"/>
</dbReference>
<feature type="compositionally biased region" description="Polar residues" evidence="15">
    <location>
        <begin position="291"/>
        <end position="305"/>
    </location>
</feature>
<dbReference type="Pfam" id="PF18716">
    <property type="entry name" value="VATC"/>
    <property type="match status" value="1"/>
</dbReference>
<keyword evidence="12" id="KW-0175">Coiled coil</keyword>
<evidence type="ECO:0000313" key="17">
    <source>
        <dbReference type="EMBL" id="GMI46245.1"/>
    </source>
</evidence>
<dbReference type="OrthoDB" id="429841at2759"/>
<sequence>MALPPSNIPLHSSLDPLTPILTPLITNRSTSSTSTFAFSSSAAHLFKHVANESDSSSDDEEEVPSASDSNDVALKGSLTSSQSRVPTLLLPFTKGGERMCVEVPSETVVGSSKDELTASFVASRLLAISGDVQSSKAVVVVTMRSGRFGGGVFINGKCVSHKTSSRYTTRRGQGGAQSSNDKGKGKAKSMGAQLRRAGEIALENDVKEACELWNEWLLGSALVFLSVPNVMKKKFFESFPLDRTDKRIRSVPMVVKRPSFEVVKDVYNAMMNVTIRAIVEGEGDVKGGGNESSDGNDAATTSEQSAAPVPNPPSNESQPTTSTPSLPPPPPPPPFTPLHTKAQSCDLLAMKALLDSPLKPTINSTAGHLLETPLHLAAQTNSEAGAGCVLALMRSGADPTVADTHGRPPYFVAKGDKIREAFRLARGELGEDAFDWAASRIPVALTDDAIKLKKDKEKEKKRKQKERQKQKKAEERAERERQEKEVEEEEKKKKEIEDAKRVRAGLSEKKDPNACDFCGTVVRRKSNMFNRLEWNYCSTDCVKKHQRELAANAAAARFG</sequence>
<dbReference type="Pfam" id="PF18826">
    <property type="entry name" value="bVLRF1"/>
    <property type="match status" value="1"/>
</dbReference>
<feature type="repeat" description="ANK" evidence="13">
    <location>
        <begin position="369"/>
        <end position="404"/>
    </location>
</feature>
<feature type="active site" evidence="14">
    <location>
        <position position="177"/>
    </location>
</feature>
<evidence type="ECO:0000313" key="18">
    <source>
        <dbReference type="Proteomes" id="UP001165065"/>
    </source>
</evidence>
<feature type="domain" description="VLRF1" evidence="16">
    <location>
        <begin position="134"/>
        <end position="273"/>
    </location>
</feature>
<evidence type="ECO:0000256" key="12">
    <source>
        <dbReference type="ARBA" id="ARBA00023054"/>
    </source>
</evidence>
<feature type="region of interest" description="Disordered" evidence="15">
    <location>
        <begin position="283"/>
        <end position="340"/>
    </location>
</feature>
<proteinExistence type="inferred from homology"/>
<feature type="region of interest" description="Disordered" evidence="15">
    <location>
        <begin position="164"/>
        <end position="190"/>
    </location>
</feature>
<evidence type="ECO:0000256" key="8">
    <source>
        <dbReference type="ARBA" id="ARBA00022771"/>
    </source>
</evidence>
<keyword evidence="6" id="KW-0677">Repeat</keyword>
<dbReference type="GO" id="GO:0008270">
    <property type="term" value="F:zinc ion binding"/>
    <property type="evidence" value="ECO:0007669"/>
    <property type="project" value="UniProtKB-KW"/>
</dbReference>
<evidence type="ECO:0000256" key="2">
    <source>
        <dbReference type="ARBA" id="ARBA00009262"/>
    </source>
</evidence>
<dbReference type="InterPro" id="IPR047139">
    <property type="entry name" value="ANKZ1/VMS1"/>
</dbReference>
<dbReference type="GO" id="GO:0036503">
    <property type="term" value="P:ERAD pathway"/>
    <property type="evidence" value="ECO:0007669"/>
    <property type="project" value="TreeGrafter"/>
</dbReference>
<comment type="caution">
    <text evidence="17">The sequence shown here is derived from an EMBL/GenBank/DDBJ whole genome shotgun (WGS) entry which is preliminary data.</text>
</comment>
<evidence type="ECO:0000256" key="1">
    <source>
        <dbReference type="ARBA" id="ARBA00004496"/>
    </source>
</evidence>
<dbReference type="Proteomes" id="UP001165065">
    <property type="component" value="Unassembled WGS sequence"/>
</dbReference>
<evidence type="ECO:0000256" key="4">
    <source>
        <dbReference type="ARBA" id="ARBA00022722"/>
    </source>
</evidence>
<keyword evidence="10" id="KW-0862">Zinc</keyword>
<name>A0A9W7GLU4_9STRA</name>
<evidence type="ECO:0000256" key="7">
    <source>
        <dbReference type="ARBA" id="ARBA00022759"/>
    </source>
</evidence>
<feature type="compositionally biased region" description="Polar residues" evidence="15">
    <location>
        <begin position="165"/>
        <end position="180"/>
    </location>
</feature>
<evidence type="ECO:0000259" key="16">
    <source>
        <dbReference type="PROSITE" id="PS52044"/>
    </source>
</evidence>
<evidence type="ECO:0000256" key="5">
    <source>
        <dbReference type="ARBA" id="ARBA00022723"/>
    </source>
</evidence>
<dbReference type="EMBL" id="BRYA01000289">
    <property type="protein sequence ID" value="GMI46245.1"/>
    <property type="molecule type" value="Genomic_DNA"/>
</dbReference>
<organism evidence="17 18">
    <name type="scientific">Triparma columacea</name>
    <dbReference type="NCBI Taxonomy" id="722753"/>
    <lineage>
        <taxon>Eukaryota</taxon>
        <taxon>Sar</taxon>
        <taxon>Stramenopiles</taxon>
        <taxon>Ochrophyta</taxon>
        <taxon>Bolidophyceae</taxon>
        <taxon>Parmales</taxon>
        <taxon>Triparmaceae</taxon>
        <taxon>Triparma</taxon>
    </lineage>
</organism>
<feature type="region of interest" description="Disordered" evidence="15">
    <location>
        <begin position="50"/>
        <end position="78"/>
    </location>
</feature>
<feature type="compositionally biased region" description="Pro residues" evidence="15">
    <location>
        <begin position="325"/>
        <end position="336"/>
    </location>
</feature>
<evidence type="ECO:0000256" key="13">
    <source>
        <dbReference type="PROSITE-ProRule" id="PRU00023"/>
    </source>
</evidence>
<keyword evidence="3 14" id="KW-0963">Cytoplasm</keyword>
<dbReference type="PANTHER" id="PTHR16036">
    <property type="entry name" value="ANKYRIN REPEAT AND ZINC FINGER DOMAIN-CONTAINING PROTEIN 1"/>
    <property type="match status" value="1"/>
</dbReference>
<dbReference type="PANTHER" id="PTHR16036:SF2">
    <property type="entry name" value="TRNA ENDONUCLEASE ANKZF1"/>
    <property type="match status" value="1"/>
</dbReference>
<dbReference type="PROSITE" id="PS50088">
    <property type="entry name" value="ANK_REPEAT"/>
    <property type="match status" value="1"/>
</dbReference>
<dbReference type="Gene3D" id="1.25.40.20">
    <property type="entry name" value="Ankyrin repeat-containing domain"/>
    <property type="match status" value="1"/>
</dbReference>
<dbReference type="GO" id="GO:0004519">
    <property type="term" value="F:endonuclease activity"/>
    <property type="evidence" value="ECO:0007669"/>
    <property type="project" value="UniProtKB-KW"/>
</dbReference>
<dbReference type="InterPro" id="IPR002110">
    <property type="entry name" value="Ankyrin_rpt"/>
</dbReference>
<gene>
    <name evidence="17" type="ORF">TrCOL_g288</name>
</gene>
<dbReference type="PROSITE" id="PS52044">
    <property type="entry name" value="VLRF1"/>
    <property type="match status" value="1"/>
</dbReference>
<comment type="domain">
    <text evidence="14">The VLRF1 domain mediates binding to the 60S ribosomal subunit.</text>
</comment>
<keyword evidence="9 14" id="KW-0378">Hydrolase</keyword>
<dbReference type="GO" id="GO:0005737">
    <property type="term" value="C:cytoplasm"/>
    <property type="evidence" value="ECO:0007669"/>
    <property type="project" value="UniProtKB-SubCell"/>
</dbReference>